<dbReference type="InterPro" id="IPR046168">
    <property type="entry name" value="DUF6170"/>
</dbReference>
<protein>
    <submittedName>
        <fullName evidence="2">Uncharacterized protein</fullName>
    </submittedName>
</protein>
<keyword evidence="1" id="KW-1133">Transmembrane helix</keyword>
<accession>A0ABQ3KYR7</accession>
<evidence type="ECO:0000256" key="1">
    <source>
        <dbReference type="SAM" id="Phobius"/>
    </source>
</evidence>
<evidence type="ECO:0000313" key="3">
    <source>
        <dbReference type="Proteomes" id="UP000659697"/>
    </source>
</evidence>
<reference evidence="3" key="1">
    <citation type="journal article" date="2019" name="Int. J. Syst. Evol. Microbiol.">
        <title>The Global Catalogue of Microorganisms (GCM) 10K type strain sequencing project: providing services to taxonomists for standard genome sequencing and annotation.</title>
        <authorList>
            <consortium name="The Broad Institute Genomics Platform"/>
            <consortium name="The Broad Institute Genome Sequencing Center for Infectious Disease"/>
            <person name="Wu L."/>
            <person name="Ma J."/>
        </authorList>
    </citation>
    <scope>NUCLEOTIDE SEQUENCE [LARGE SCALE GENOMIC DNA]</scope>
    <source>
        <strain evidence="3">CGMCC 1.7003</strain>
    </source>
</reference>
<dbReference type="Pfam" id="PF19667">
    <property type="entry name" value="DUF6170"/>
    <property type="match status" value="1"/>
</dbReference>
<name>A0ABQ3KYR7_9ALTE</name>
<organism evidence="2 3">
    <name type="scientific">Alishewanella longhuensis</name>
    <dbReference type="NCBI Taxonomy" id="1091037"/>
    <lineage>
        <taxon>Bacteria</taxon>
        <taxon>Pseudomonadati</taxon>
        <taxon>Pseudomonadota</taxon>
        <taxon>Gammaproteobacteria</taxon>
        <taxon>Alteromonadales</taxon>
        <taxon>Alteromonadaceae</taxon>
        <taxon>Alishewanella</taxon>
    </lineage>
</organism>
<dbReference type="Proteomes" id="UP000659697">
    <property type="component" value="Unassembled WGS sequence"/>
</dbReference>
<keyword evidence="3" id="KW-1185">Reference proteome</keyword>
<evidence type="ECO:0000313" key="2">
    <source>
        <dbReference type="EMBL" id="GHG67967.1"/>
    </source>
</evidence>
<comment type="caution">
    <text evidence="2">The sequence shown here is derived from an EMBL/GenBank/DDBJ whole genome shotgun (WGS) entry which is preliminary data.</text>
</comment>
<sequence>MLYFNSKQIPELAGLNFRQRMAVVRAAADRLPAPTKLMLNIVKLLILSLMFLQIARAEGVLIFGYSALLLIIYPLITRPITFALCQERLAMVRRQLYPDVSE</sequence>
<dbReference type="EMBL" id="BNAO01000003">
    <property type="protein sequence ID" value="GHG67967.1"/>
    <property type="molecule type" value="Genomic_DNA"/>
</dbReference>
<proteinExistence type="predicted"/>
<feature type="transmembrane region" description="Helical" evidence="1">
    <location>
        <begin position="61"/>
        <end position="85"/>
    </location>
</feature>
<gene>
    <name evidence="2" type="ORF">GCM10010919_17050</name>
</gene>
<keyword evidence="1" id="KW-0812">Transmembrane</keyword>
<dbReference type="RefSeq" id="WP_189432263.1">
    <property type="nucleotide sequence ID" value="NZ_BNAO01000003.1"/>
</dbReference>
<feature type="transmembrane region" description="Helical" evidence="1">
    <location>
        <begin position="37"/>
        <end position="55"/>
    </location>
</feature>
<keyword evidence="1" id="KW-0472">Membrane</keyword>